<dbReference type="GO" id="GO:0016887">
    <property type="term" value="F:ATP hydrolysis activity"/>
    <property type="evidence" value="ECO:0007669"/>
    <property type="project" value="UniProtKB-UniRule"/>
</dbReference>
<dbReference type="GO" id="GO:0005524">
    <property type="term" value="F:ATP binding"/>
    <property type="evidence" value="ECO:0007669"/>
    <property type="project" value="UniProtKB-UniRule"/>
</dbReference>
<feature type="active site" evidence="10 12">
    <location>
        <position position="741"/>
    </location>
</feature>
<dbReference type="GO" id="GO:0006515">
    <property type="term" value="P:protein quality control for misfolded or incompletely synthesized proteins"/>
    <property type="evidence" value="ECO:0007669"/>
    <property type="project" value="UniProtKB-UniRule"/>
</dbReference>
<dbReference type="SUPFAM" id="SSF52540">
    <property type="entry name" value="P-loop containing nucleoside triphosphate hydrolases"/>
    <property type="match status" value="1"/>
</dbReference>
<dbReference type="GO" id="GO:0004176">
    <property type="term" value="F:ATP-dependent peptidase activity"/>
    <property type="evidence" value="ECO:0007669"/>
    <property type="project" value="UniProtKB-UniRule"/>
</dbReference>
<dbReference type="Gene3D" id="3.30.230.10">
    <property type="match status" value="1"/>
</dbReference>
<feature type="binding site" evidence="10 13">
    <location>
        <begin position="375"/>
        <end position="382"/>
    </location>
    <ligand>
        <name>ATP</name>
        <dbReference type="ChEBI" id="CHEBI:30616"/>
    </ligand>
</feature>
<dbReference type="Proteomes" id="UP000231282">
    <property type="component" value="Unassembled WGS sequence"/>
</dbReference>
<sequence>MPILLKPGLGRSSRNAQELPIIPLRDTVVFPQNETTLTFGRSQSVEAILKAFSSHKKVFLVCQKDSRQNQPGKEDIYLIGTICQLENILRVDDAVYAIIRGLSRARIKRIITTKPFFEGELEILIEDEGKDDKVAVFTNLLMEQLKKALSLGKIVEPQFINQLNFNDPVRFVNRISAVLDIDTSKKQELLETDNLRVKLEKVAKYLAQEIKVLELDRKISSQAQDRFDKSMREAVLRQRRETIDRELGKMGVREVDPEIKELENKIRTGKMPLKVRRKADGELKRLVEMSPMNPESGYLRAYLDWLVSVPWEKRSPNNISLKEAVEILDEDHYGLEKIKERILEHLAVMQLRSKSKKVGKKGKQAVSPTILCFIGPPGVGKTSVGKSIARALGRKFVRVSLGGVRDEAEIRGHRRTYVGALPGRIIQGMKEAGTKNPIFMLDEIDKIGNDFRGDPSAALLEALDPEQNKEFSDHYLEVPYDLSEVFFITTGNILDTIPPALQDRLEIIRFPGYTDEEKYHIAKGFLWPKQTVAHALDDKHLLLTLNAYYEIIRRYTREAGVRQLERELAKICRKLARQIAEGKKVGNKINIAEVHSLLGTVQFSSLSAERKDDVGRTTGLAWTQAGGEILFIEVALMPGKGQTLLTGHLGNIMKESCQAAISYVRSHWKKFGLKKDFAKNLDIHIHVPEGAVPKDGPSAGVAIATAVVSALTKKKVKSNIGMTGEITLRGKVLEVGGVKEKVLAAHRAGLKTIILPKNNKKDLEDIPKKIRGSLRFIFVDELNQALKTVLREN</sequence>
<evidence type="ECO:0000256" key="15">
    <source>
        <dbReference type="RuleBase" id="RU000591"/>
    </source>
</evidence>
<name>A0A2H0WRR6_9BACT</name>
<comment type="function">
    <text evidence="10">ATP-dependent serine protease that mediates the selective degradation of mutant and abnormal proteins as well as certain short-lived regulatory proteins. Required for cellular homeostasis and for survival from DNA damage and developmental changes induced by stress. Degrades polypeptides processively to yield small peptide fragments that are 5 to 10 amino acids long. Binds to DNA in a double-stranded, site-specific manner.</text>
</comment>
<dbReference type="Gene3D" id="3.40.50.300">
    <property type="entry name" value="P-loop containing nucleotide triphosphate hydrolases"/>
    <property type="match status" value="1"/>
</dbReference>
<comment type="caution">
    <text evidence="18">The sequence shown here is derived from an EMBL/GenBank/DDBJ whole genome shotgun (WGS) entry which is preliminary data.</text>
</comment>
<dbReference type="EC" id="3.4.21.53" evidence="10 11"/>
<dbReference type="GO" id="GO:0004252">
    <property type="term" value="F:serine-type endopeptidase activity"/>
    <property type="evidence" value="ECO:0007669"/>
    <property type="project" value="UniProtKB-UniRule"/>
</dbReference>
<comment type="catalytic activity">
    <reaction evidence="9 10 11 14">
        <text>Hydrolysis of proteins in presence of ATP.</text>
        <dbReference type="EC" id="3.4.21.53"/>
    </reaction>
</comment>
<comment type="similarity">
    <text evidence="10 11 14 15">Belongs to the peptidase S16 family.</text>
</comment>
<gene>
    <name evidence="10 18" type="primary">lon</name>
    <name evidence="18" type="ORF">COT63_00510</name>
</gene>
<dbReference type="PIRSF" id="PIRSF001174">
    <property type="entry name" value="Lon_proteas"/>
    <property type="match status" value="1"/>
</dbReference>
<dbReference type="NCBIfam" id="TIGR00763">
    <property type="entry name" value="lon"/>
    <property type="match status" value="1"/>
</dbReference>
<dbReference type="InterPro" id="IPR027417">
    <property type="entry name" value="P-loop_NTPase"/>
</dbReference>
<keyword evidence="8 10" id="KW-0346">Stress response</keyword>
<dbReference type="Gene3D" id="1.20.58.1480">
    <property type="match status" value="1"/>
</dbReference>
<evidence type="ECO:0000256" key="1">
    <source>
        <dbReference type="ARBA" id="ARBA00004496"/>
    </source>
</evidence>
<dbReference type="InterPro" id="IPR003111">
    <property type="entry name" value="Lon_prtase_N"/>
</dbReference>
<feature type="domain" description="Lon proteolytic" evidence="16">
    <location>
        <begin position="611"/>
        <end position="792"/>
    </location>
</feature>
<dbReference type="InterPro" id="IPR008268">
    <property type="entry name" value="Peptidase_S16_AS"/>
</dbReference>
<comment type="induction">
    <text evidence="10">By heat shock.</text>
</comment>
<keyword evidence="4 10" id="KW-0547">Nucleotide-binding</keyword>
<dbReference type="SUPFAM" id="SSF54211">
    <property type="entry name" value="Ribosomal protein S5 domain 2-like"/>
    <property type="match status" value="1"/>
</dbReference>
<dbReference type="InterPro" id="IPR004815">
    <property type="entry name" value="Lon_bac/euk-typ"/>
</dbReference>
<evidence type="ECO:0000256" key="11">
    <source>
        <dbReference type="PIRNR" id="PIRNR001174"/>
    </source>
</evidence>
<evidence type="ECO:0000256" key="12">
    <source>
        <dbReference type="PIRSR" id="PIRSR001174-1"/>
    </source>
</evidence>
<dbReference type="InterPro" id="IPR014721">
    <property type="entry name" value="Ribsml_uS5_D2-typ_fold_subgr"/>
</dbReference>
<feature type="domain" description="Lon N-terminal" evidence="17">
    <location>
        <begin position="19"/>
        <end position="210"/>
    </location>
</feature>
<dbReference type="Gene3D" id="1.20.5.5270">
    <property type="match status" value="1"/>
</dbReference>
<dbReference type="GO" id="GO:0043565">
    <property type="term" value="F:sequence-specific DNA binding"/>
    <property type="evidence" value="ECO:0007669"/>
    <property type="project" value="UniProtKB-UniRule"/>
</dbReference>
<dbReference type="InterPro" id="IPR008269">
    <property type="entry name" value="Lon_proteolytic"/>
</dbReference>
<evidence type="ECO:0000256" key="6">
    <source>
        <dbReference type="ARBA" id="ARBA00022825"/>
    </source>
</evidence>
<dbReference type="InterPro" id="IPR027065">
    <property type="entry name" value="Lon_Prtase"/>
</dbReference>
<dbReference type="InterPro" id="IPR003959">
    <property type="entry name" value="ATPase_AAA_core"/>
</dbReference>
<comment type="subcellular location">
    <subcellularLocation>
        <location evidence="1 10 11">Cytoplasm</location>
    </subcellularLocation>
</comment>
<organism evidence="18 19">
    <name type="scientific">Candidatus Shapirobacteria bacterium CG09_land_8_20_14_0_10_38_17</name>
    <dbReference type="NCBI Taxonomy" id="1974884"/>
    <lineage>
        <taxon>Bacteria</taxon>
        <taxon>Candidatus Shapironibacteriota</taxon>
    </lineage>
</organism>
<comment type="subunit">
    <text evidence="10 11">Homohexamer. Organized in a ring with a central cavity.</text>
</comment>
<evidence type="ECO:0000256" key="4">
    <source>
        <dbReference type="ARBA" id="ARBA00022741"/>
    </source>
</evidence>
<dbReference type="InterPro" id="IPR015947">
    <property type="entry name" value="PUA-like_sf"/>
</dbReference>
<evidence type="ECO:0000256" key="10">
    <source>
        <dbReference type="HAMAP-Rule" id="MF_01973"/>
    </source>
</evidence>
<dbReference type="FunFam" id="1.20.5.5270:FF:000002">
    <property type="entry name" value="Lon protease homolog"/>
    <property type="match status" value="1"/>
</dbReference>
<dbReference type="GO" id="GO:0005737">
    <property type="term" value="C:cytoplasm"/>
    <property type="evidence" value="ECO:0007669"/>
    <property type="project" value="UniProtKB-SubCell"/>
</dbReference>
<dbReference type="Pfam" id="PF00004">
    <property type="entry name" value="AAA"/>
    <property type="match status" value="1"/>
</dbReference>
<dbReference type="GO" id="GO:0034605">
    <property type="term" value="P:cellular response to heat"/>
    <property type="evidence" value="ECO:0007669"/>
    <property type="project" value="UniProtKB-UniRule"/>
</dbReference>
<evidence type="ECO:0000256" key="7">
    <source>
        <dbReference type="ARBA" id="ARBA00022840"/>
    </source>
</evidence>
<keyword evidence="2 10" id="KW-0963">Cytoplasm</keyword>
<dbReference type="PROSITE" id="PS51786">
    <property type="entry name" value="LON_PROTEOLYTIC"/>
    <property type="match status" value="1"/>
</dbReference>
<dbReference type="FunFam" id="3.40.50.300:FF:000021">
    <property type="entry name" value="Lon protease homolog"/>
    <property type="match status" value="1"/>
</dbReference>
<dbReference type="Pfam" id="PF22667">
    <property type="entry name" value="Lon_lid"/>
    <property type="match status" value="1"/>
</dbReference>
<dbReference type="InterPro" id="IPR027543">
    <property type="entry name" value="Lon_bac"/>
</dbReference>
<evidence type="ECO:0000256" key="5">
    <source>
        <dbReference type="ARBA" id="ARBA00022801"/>
    </source>
</evidence>
<evidence type="ECO:0000259" key="17">
    <source>
        <dbReference type="PROSITE" id="PS51787"/>
    </source>
</evidence>
<reference evidence="19" key="1">
    <citation type="submission" date="2017-09" db="EMBL/GenBank/DDBJ databases">
        <title>Depth-based differentiation of microbial function through sediment-hosted aquifers and enrichment of novel symbionts in the deep terrestrial subsurface.</title>
        <authorList>
            <person name="Probst A.J."/>
            <person name="Ladd B."/>
            <person name="Jarett J.K."/>
            <person name="Geller-Mcgrath D.E."/>
            <person name="Sieber C.M.K."/>
            <person name="Emerson J.B."/>
            <person name="Anantharaman K."/>
            <person name="Thomas B.C."/>
            <person name="Malmstrom R."/>
            <person name="Stieglmeier M."/>
            <person name="Klingl A."/>
            <person name="Woyke T."/>
            <person name="Ryan C.M."/>
            <person name="Banfield J.F."/>
        </authorList>
    </citation>
    <scope>NUCLEOTIDE SEQUENCE [LARGE SCALE GENOMIC DNA]</scope>
</reference>
<evidence type="ECO:0000256" key="2">
    <source>
        <dbReference type="ARBA" id="ARBA00022490"/>
    </source>
</evidence>
<evidence type="ECO:0000313" key="19">
    <source>
        <dbReference type="Proteomes" id="UP000231282"/>
    </source>
</evidence>
<evidence type="ECO:0000256" key="13">
    <source>
        <dbReference type="PIRSR" id="PIRSR001174-2"/>
    </source>
</evidence>
<keyword evidence="6 10" id="KW-0720">Serine protease</keyword>
<dbReference type="PROSITE" id="PS01046">
    <property type="entry name" value="LON_SER"/>
    <property type="match status" value="1"/>
</dbReference>
<accession>A0A2H0WRR6</accession>
<dbReference type="Pfam" id="PF02190">
    <property type="entry name" value="LON_substr_bdg"/>
    <property type="match status" value="1"/>
</dbReference>
<dbReference type="Pfam" id="PF05362">
    <property type="entry name" value="Lon_C"/>
    <property type="match status" value="1"/>
</dbReference>
<evidence type="ECO:0000313" key="18">
    <source>
        <dbReference type="EMBL" id="PIS15311.1"/>
    </source>
</evidence>
<dbReference type="SUPFAM" id="SSF88697">
    <property type="entry name" value="PUA domain-like"/>
    <property type="match status" value="1"/>
</dbReference>
<evidence type="ECO:0000256" key="8">
    <source>
        <dbReference type="ARBA" id="ARBA00023016"/>
    </source>
</evidence>
<dbReference type="PRINTS" id="PR00830">
    <property type="entry name" value="ENDOLAPTASE"/>
</dbReference>
<dbReference type="InterPro" id="IPR054594">
    <property type="entry name" value="Lon_lid"/>
</dbReference>
<keyword evidence="5 10" id="KW-0378">Hydrolase</keyword>
<evidence type="ECO:0000259" key="16">
    <source>
        <dbReference type="PROSITE" id="PS51786"/>
    </source>
</evidence>
<dbReference type="InterPro" id="IPR046336">
    <property type="entry name" value="Lon_prtase_N_sf"/>
</dbReference>
<dbReference type="EMBL" id="PEZH01000010">
    <property type="protein sequence ID" value="PIS15311.1"/>
    <property type="molecule type" value="Genomic_DNA"/>
</dbReference>
<protein>
    <recommendedName>
        <fullName evidence="10 11">Lon protease</fullName>
        <ecNumber evidence="10 11">3.4.21.53</ecNumber>
    </recommendedName>
    <alternativeName>
        <fullName evidence="10">ATP-dependent protease La</fullName>
    </alternativeName>
</protein>
<proteinExistence type="evidence at transcript level"/>
<dbReference type="PROSITE" id="PS51787">
    <property type="entry name" value="LON_N"/>
    <property type="match status" value="1"/>
</dbReference>
<dbReference type="CDD" id="cd19500">
    <property type="entry name" value="RecA-like_Lon"/>
    <property type="match status" value="1"/>
</dbReference>
<keyword evidence="7 10" id="KW-0067">ATP-binding</keyword>
<dbReference type="PANTHER" id="PTHR10046">
    <property type="entry name" value="ATP DEPENDENT LON PROTEASE FAMILY MEMBER"/>
    <property type="match status" value="1"/>
</dbReference>
<keyword evidence="3 10" id="KW-0645">Protease</keyword>
<dbReference type="Gene3D" id="2.30.130.40">
    <property type="entry name" value="LON domain-like"/>
    <property type="match status" value="1"/>
</dbReference>
<dbReference type="InterPro" id="IPR020568">
    <property type="entry name" value="Ribosomal_Su5_D2-typ_SF"/>
</dbReference>
<dbReference type="HAMAP" id="MF_01973">
    <property type="entry name" value="lon_bact"/>
    <property type="match status" value="1"/>
</dbReference>
<dbReference type="SMART" id="SM00382">
    <property type="entry name" value="AAA"/>
    <property type="match status" value="1"/>
</dbReference>
<dbReference type="Gene3D" id="1.10.8.60">
    <property type="match status" value="1"/>
</dbReference>
<feature type="active site" evidence="10 12">
    <location>
        <position position="698"/>
    </location>
</feature>
<dbReference type="SMART" id="SM00464">
    <property type="entry name" value="LON"/>
    <property type="match status" value="1"/>
</dbReference>
<dbReference type="InterPro" id="IPR003593">
    <property type="entry name" value="AAA+_ATPase"/>
</dbReference>
<dbReference type="AlphaFoldDB" id="A0A2H0WRR6"/>
<evidence type="ECO:0000256" key="9">
    <source>
        <dbReference type="ARBA" id="ARBA00050665"/>
    </source>
</evidence>
<evidence type="ECO:0000256" key="3">
    <source>
        <dbReference type="ARBA" id="ARBA00022670"/>
    </source>
</evidence>
<evidence type="ECO:0000256" key="14">
    <source>
        <dbReference type="PROSITE-ProRule" id="PRU01122"/>
    </source>
</evidence>